<keyword evidence="3" id="KW-1185">Reference proteome</keyword>
<gene>
    <name evidence="2" type="ORF">GCM10011320_02430</name>
</gene>
<organism evidence="2 3">
    <name type="scientific">Neoroseomonas lacus</name>
    <dbReference type="NCBI Taxonomy" id="287609"/>
    <lineage>
        <taxon>Bacteria</taxon>
        <taxon>Pseudomonadati</taxon>
        <taxon>Pseudomonadota</taxon>
        <taxon>Alphaproteobacteria</taxon>
        <taxon>Acetobacterales</taxon>
        <taxon>Acetobacteraceae</taxon>
        <taxon>Neoroseomonas</taxon>
    </lineage>
</organism>
<dbReference type="EMBL" id="BMKW01000001">
    <property type="protein sequence ID" value="GGI99248.1"/>
    <property type="molecule type" value="Genomic_DNA"/>
</dbReference>
<reference evidence="2" key="2">
    <citation type="submission" date="2020-09" db="EMBL/GenBank/DDBJ databases">
        <authorList>
            <person name="Sun Q."/>
            <person name="Zhou Y."/>
        </authorList>
    </citation>
    <scope>NUCLEOTIDE SEQUENCE</scope>
    <source>
        <strain evidence="2">CGMCC 1.3617</strain>
    </source>
</reference>
<dbReference type="Proteomes" id="UP000661507">
    <property type="component" value="Unassembled WGS sequence"/>
</dbReference>
<protein>
    <submittedName>
        <fullName evidence="2">Uncharacterized protein</fullName>
    </submittedName>
</protein>
<reference evidence="2" key="1">
    <citation type="journal article" date="2014" name="Int. J. Syst. Evol. Microbiol.">
        <title>Complete genome sequence of Corynebacterium casei LMG S-19264T (=DSM 44701T), isolated from a smear-ripened cheese.</title>
        <authorList>
            <consortium name="US DOE Joint Genome Institute (JGI-PGF)"/>
            <person name="Walter F."/>
            <person name="Albersmeier A."/>
            <person name="Kalinowski J."/>
            <person name="Ruckert C."/>
        </authorList>
    </citation>
    <scope>NUCLEOTIDE SEQUENCE</scope>
    <source>
        <strain evidence="2">CGMCC 1.3617</strain>
    </source>
</reference>
<feature type="transmembrane region" description="Helical" evidence="1">
    <location>
        <begin position="33"/>
        <end position="56"/>
    </location>
</feature>
<keyword evidence="1" id="KW-0812">Transmembrane</keyword>
<keyword evidence="1" id="KW-0472">Membrane</keyword>
<sequence length="277" mass="30749">MGRRARPMEYALMFPILSAFPQRPLTLKPGRGAFGGWMMALLGVVLFGGFLVLMAIEIGPAIRDDFAVRDQARPAAFARVSEGRCSSRMFLFQSCDITLDWRDKDGSHTRKLSYMFVEPHMGSWTATPMMDPQRPALVTTDLGLDRLWNRVATAIGGVVFALAIIVGLFLTARQAQAKRGEVSALSGRVLQPVPVVFDGWGKGPTWRVRDEHGAHFEWPVRKSDKPYILDAQRGLVLALRDPAGGPAFPLDEKLRFVTLTQEERARIDGSRWVPASA</sequence>
<proteinExistence type="predicted"/>
<comment type="caution">
    <text evidence="2">The sequence shown here is derived from an EMBL/GenBank/DDBJ whole genome shotgun (WGS) entry which is preliminary data.</text>
</comment>
<evidence type="ECO:0000313" key="2">
    <source>
        <dbReference type="EMBL" id="GGI99248.1"/>
    </source>
</evidence>
<evidence type="ECO:0000313" key="3">
    <source>
        <dbReference type="Proteomes" id="UP000661507"/>
    </source>
</evidence>
<feature type="transmembrane region" description="Helical" evidence="1">
    <location>
        <begin position="151"/>
        <end position="170"/>
    </location>
</feature>
<name>A0A917K5Z9_9PROT</name>
<accession>A0A917K5Z9</accession>
<evidence type="ECO:0000256" key="1">
    <source>
        <dbReference type="SAM" id="Phobius"/>
    </source>
</evidence>
<keyword evidence="1" id="KW-1133">Transmembrane helix</keyword>
<dbReference type="AlphaFoldDB" id="A0A917K5Z9"/>